<dbReference type="SUPFAM" id="SSF52540">
    <property type="entry name" value="P-loop containing nucleoside triphosphate hydrolases"/>
    <property type="match status" value="1"/>
</dbReference>
<dbReference type="InterPro" id="IPR027417">
    <property type="entry name" value="P-loop_NTPase"/>
</dbReference>
<dbReference type="Pfam" id="PF01031">
    <property type="entry name" value="Dynamin_M"/>
    <property type="match status" value="1"/>
</dbReference>
<dbReference type="AlphaFoldDB" id="A0AAD6ZNC9"/>
<name>A0AAD6ZNC9_9AGAR</name>
<accession>A0AAD6ZNC9</accession>
<dbReference type="GO" id="GO:0003924">
    <property type="term" value="F:GTPase activity"/>
    <property type="evidence" value="ECO:0007669"/>
    <property type="project" value="InterPro"/>
</dbReference>
<dbReference type="InterPro" id="IPR022812">
    <property type="entry name" value="Dynamin"/>
</dbReference>
<dbReference type="PRINTS" id="PR00195">
    <property type="entry name" value="DYNAMIN"/>
</dbReference>
<sequence length="355" mass="39914">MDASRKTPRDHFKALLDILKQLRGAGIQREVKLPCIVAAGVQSAGKSSVMEAITTRPAETPARRWNIHKARSPLSVDITFRFASGKADVPFRANLSDLDEICRAIAEAQENILTLNLKSTETTDTLRDGARTFSEDCVIHDKYVSKPNCIVLLVVNCEYDSEIGGVGRLITDADPGLKAQTVGVLTKVDLIKEGMGPTWLEMFNNKTRKFDNGWFAVKLPAGVDIPWEEARKQERHFFEVHEPWKSIVGEDRNRLGSEQLTQHISKLLSIHMADMLPSIYQEITDIIHECDDSLDLLPVPEERDTQAVVVAAIEKFSNDFLAHVEGIPPRPFTTDVRLVYRVNQLYRNILSTRNL</sequence>
<dbReference type="InterPro" id="IPR001401">
    <property type="entry name" value="Dynamin_GTPase"/>
</dbReference>
<evidence type="ECO:0000256" key="2">
    <source>
        <dbReference type="ARBA" id="ARBA00023134"/>
    </source>
</evidence>
<dbReference type="Gene3D" id="3.40.50.300">
    <property type="entry name" value="P-loop containing nucleotide triphosphate hydrolases"/>
    <property type="match status" value="2"/>
</dbReference>
<gene>
    <name evidence="4" type="ORF">DFH08DRAFT_1084087</name>
</gene>
<dbReference type="GO" id="GO:0005874">
    <property type="term" value="C:microtubule"/>
    <property type="evidence" value="ECO:0007669"/>
    <property type="project" value="TreeGrafter"/>
</dbReference>
<reference evidence="4" key="1">
    <citation type="submission" date="2023-03" db="EMBL/GenBank/DDBJ databases">
        <title>Massive genome expansion in bonnet fungi (Mycena s.s.) driven by repeated elements and novel gene families across ecological guilds.</title>
        <authorList>
            <consortium name="Lawrence Berkeley National Laboratory"/>
            <person name="Harder C.B."/>
            <person name="Miyauchi S."/>
            <person name="Viragh M."/>
            <person name="Kuo A."/>
            <person name="Thoen E."/>
            <person name="Andreopoulos B."/>
            <person name="Lu D."/>
            <person name="Skrede I."/>
            <person name="Drula E."/>
            <person name="Henrissat B."/>
            <person name="Morin E."/>
            <person name="Kohler A."/>
            <person name="Barry K."/>
            <person name="LaButti K."/>
            <person name="Morin E."/>
            <person name="Salamov A."/>
            <person name="Lipzen A."/>
            <person name="Mereny Z."/>
            <person name="Hegedus B."/>
            <person name="Baldrian P."/>
            <person name="Stursova M."/>
            <person name="Weitz H."/>
            <person name="Taylor A."/>
            <person name="Grigoriev I.V."/>
            <person name="Nagy L.G."/>
            <person name="Martin F."/>
            <person name="Kauserud H."/>
        </authorList>
    </citation>
    <scope>NUCLEOTIDE SEQUENCE</scope>
    <source>
        <strain evidence="4">CBHHK002</strain>
    </source>
</reference>
<dbReference type="GO" id="GO:0016020">
    <property type="term" value="C:membrane"/>
    <property type="evidence" value="ECO:0007669"/>
    <property type="project" value="TreeGrafter"/>
</dbReference>
<organism evidence="4 5">
    <name type="scientific">Mycena albidolilacea</name>
    <dbReference type="NCBI Taxonomy" id="1033008"/>
    <lineage>
        <taxon>Eukaryota</taxon>
        <taxon>Fungi</taxon>
        <taxon>Dikarya</taxon>
        <taxon>Basidiomycota</taxon>
        <taxon>Agaricomycotina</taxon>
        <taxon>Agaricomycetes</taxon>
        <taxon>Agaricomycetidae</taxon>
        <taxon>Agaricales</taxon>
        <taxon>Marasmiineae</taxon>
        <taxon>Mycenaceae</taxon>
        <taxon>Mycena</taxon>
    </lineage>
</organism>
<feature type="domain" description="Dynamin GTPase" evidence="3">
    <location>
        <begin position="9"/>
        <end position="231"/>
    </location>
</feature>
<dbReference type="Proteomes" id="UP001218218">
    <property type="component" value="Unassembled WGS sequence"/>
</dbReference>
<evidence type="ECO:0000256" key="1">
    <source>
        <dbReference type="ARBA" id="ARBA00022741"/>
    </source>
</evidence>
<dbReference type="EMBL" id="JARIHO010000036">
    <property type="protein sequence ID" value="KAJ7331008.1"/>
    <property type="molecule type" value="Genomic_DNA"/>
</dbReference>
<keyword evidence="1" id="KW-0547">Nucleotide-binding</keyword>
<evidence type="ECO:0000313" key="4">
    <source>
        <dbReference type="EMBL" id="KAJ7331008.1"/>
    </source>
</evidence>
<dbReference type="PANTHER" id="PTHR11566">
    <property type="entry name" value="DYNAMIN"/>
    <property type="match status" value="1"/>
</dbReference>
<keyword evidence="5" id="KW-1185">Reference proteome</keyword>
<comment type="caution">
    <text evidence="4">The sequence shown here is derived from an EMBL/GenBank/DDBJ whole genome shotgun (WGS) entry which is preliminary data.</text>
</comment>
<keyword evidence="4" id="KW-0378">Hydrolase</keyword>
<dbReference type="InterPro" id="IPR000375">
    <property type="entry name" value="Dynamin_stalk"/>
</dbReference>
<evidence type="ECO:0000259" key="3">
    <source>
        <dbReference type="SMART" id="SM00053"/>
    </source>
</evidence>
<dbReference type="GO" id="GO:0005737">
    <property type="term" value="C:cytoplasm"/>
    <property type="evidence" value="ECO:0007669"/>
    <property type="project" value="TreeGrafter"/>
</dbReference>
<proteinExistence type="predicted"/>
<evidence type="ECO:0000313" key="5">
    <source>
        <dbReference type="Proteomes" id="UP001218218"/>
    </source>
</evidence>
<dbReference type="SMART" id="SM00053">
    <property type="entry name" value="DYNc"/>
    <property type="match status" value="1"/>
</dbReference>
<keyword evidence="2" id="KW-0342">GTP-binding</keyword>
<dbReference type="GO" id="GO:0008017">
    <property type="term" value="F:microtubule binding"/>
    <property type="evidence" value="ECO:0007669"/>
    <property type="project" value="TreeGrafter"/>
</dbReference>
<protein>
    <submittedName>
        <fullName evidence="4">P-loop containing nucleoside triphosphate hydrolase protein</fullName>
    </submittedName>
</protein>
<dbReference type="GO" id="GO:0005525">
    <property type="term" value="F:GTP binding"/>
    <property type="evidence" value="ECO:0007669"/>
    <property type="project" value="InterPro"/>
</dbReference>